<dbReference type="AlphaFoldDB" id="A0AA97AM37"/>
<accession>A0AA97AM37</accession>
<gene>
    <name evidence="1" type="ORF">HJG54_22270</name>
</gene>
<protein>
    <submittedName>
        <fullName evidence="1">Uncharacterized protein</fullName>
    </submittedName>
</protein>
<proteinExistence type="predicted"/>
<organism evidence="1">
    <name type="scientific">Leptolyngbya sp. NK1-12</name>
    <dbReference type="NCBI Taxonomy" id="2547451"/>
    <lineage>
        <taxon>Bacteria</taxon>
        <taxon>Bacillati</taxon>
        <taxon>Cyanobacteriota</taxon>
        <taxon>Cyanophyceae</taxon>
        <taxon>Leptolyngbyales</taxon>
        <taxon>Leptolyngbyaceae</taxon>
        <taxon>Leptolyngbya group</taxon>
        <taxon>Leptolyngbya</taxon>
    </lineage>
</organism>
<dbReference type="EMBL" id="CP053586">
    <property type="protein sequence ID" value="WNZ25307.1"/>
    <property type="molecule type" value="Genomic_DNA"/>
</dbReference>
<reference evidence="1" key="1">
    <citation type="submission" date="2020-05" db="EMBL/GenBank/DDBJ databases">
        <authorList>
            <person name="Zhu T."/>
            <person name="Keshari N."/>
            <person name="Lu X."/>
        </authorList>
    </citation>
    <scope>NUCLEOTIDE SEQUENCE</scope>
    <source>
        <strain evidence="1">NK1-12</strain>
    </source>
</reference>
<name>A0AA97AM37_9CYAN</name>
<evidence type="ECO:0000313" key="1">
    <source>
        <dbReference type="EMBL" id="WNZ25307.1"/>
    </source>
</evidence>
<sequence length="62" mass="7359">MYLQYLSDGWLFQFKTYLLGLLRDYTYTRVAMHCMTEEFGNASSIDHEWGEFHRNGQSSLPC</sequence>
<dbReference type="RefSeq" id="WP_316431453.1">
    <property type="nucleotide sequence ID" value="NZ_CP053586.1"/>
</dbReference>